<proteinExistence type="predicted"/>
<dbReference type="Pfam" id="PF06821">
    <property type="entry name" value="Ser_hydrolase"/>
    <property type="match status" value="1"/>
</dbReference>
<keyword evidence="1" id="KW-0378">Hydrolase</keyword>
<reference evidence="1 2" key="1">
    <citation type="journal article" date="2017" name="Curr. Microbiol.">
        <title>Mucilaginibacter ginsenosidivorans sp. nov., Isolated from Soil of Ginseng Field.</title>
        <authorList>
            <person name="Kim M.M."/>
            <person name="Siddiqi M.Z."/>
            <person name="Im W.T."/>
        </authorList>
    </citation>
    <scope>NUCLEOTIDE SEQUENCE [LARGE SCALE GENOMIC DNA]</scope>
    <source>
        <strain evidence="1 2">Gsoil 3017</strain>
    </source>
</reference>
<sequence>MLTIPGIGGSGPTHWQTLWEKEYGFTCVQQREWDTPDSDEWVETINNYIQKLDPANLIVVAHSAACVAFIHWVKKYNVVIKGALLVAPADADAPTFPPGTSGFAPVPLNKLPFPSIVVTSSNDHFVTLERARQFADVWGSQFVNIGEAGHINVASEYGEWQQGLEILNDLDCI</sequence>
<gene>
    <name evidence="1" type="ORF">FRZ54_09995</name>
</gene>
<dbReference type="InterPro" id="IPR010662">
    <property type="entry name" value="RBBP9/YdeN"/>
</dbReference>
<dbReference type="EMBL" id="CP042436">
    <property type="protein sequence ID" value="QEC65644.1"/>
    <property type="molecule type" value="Genomic_DNA"/>
</dbReference>
<dbReference type="OrthoDB" id="9804993at2"/>
<dbReference type="KEGG" id="mgin:FRZ54_09995"/>
<dbReference type="Proteomes" id="UP000321479">
    <property type="component" value="Chromosome"/>
</dbReference>
<keyword evidence="2" id="KW-1185">Reference proteome</keyword>
<dbReference type="AlphaFoldDB" id="A0A5B8V2Q5"/>
<name>A0A5B8V2Q5_9SPHI</name>
<evidence type="ECO:0000313" key="1">
    <source>
        <dbReference type="EMBL" id="QEC65644.1"/>
    </source>
</evidence>
<dbReference type="SUPFAM" id="SSF53474">
    <property type="entry name" value="alpha/beta-Hydrolases"/>
    <property type="match status" value="1"/>
</dbReference>
<evidence type="ECO:0000313" key="2">
    <source>
        <dbReference type="Proteomes" id="UP000321479"/>
    </source>
</evidence>
<organism evidence="1 2">
    <name type="scientific">Mucilaginibacter ginsenosidivorans</name>
    <dbReference type="NCBI Taxonomy" id="398053"/>
    <lineage>
        <taxon>Bacteria</taxon>
        <taxon>Pseudomonadati</taxon>
        <taxon>Bacteroidota</taxon>
        <taxon>Sphingobacteriia</taxon>
        <taxon>Sphingobacteriales</taxon>
        <taxon>Sphingobacteriaceae</taxon>
        <taxon>Mucilaginibacter</taxon>
    </lineage>
</organism>
<dbReference type="InterPro" id="IPR029058">
    <property type="entry name" value="AB_hydrolase_fold"/>
</dbReference>
<dbReference type="Gene3D" id="3.40.50.1820">
    <property type="entry name" value="alpha/beta hydrolase"/>
    <property type="match status" value="1"/>
</dbReference>
<protein>
    <submittedName>
        <fullName evidence="1">Alpha/beta hydrolase</fullName>
    </submittedName>
</protein>
<dbReference type="GO" id="GO:0016787">
    <property type="term" value="F:hydrolase activity"/>
    <property type="evidence" value="ECO:0007669"/>
    <property type="project" value="UniProtKB-KW"/>
</dbReference>
<accession>A0A5B8V2Q5</accession>